<organism evidence="1">
    <name type="scientific">Palpitomonas bilix</name>
    <dbReference type="NCBI Taxonomy" id="652834"/>
    <lineage>
        <taxon>Eukaryota</taxon>
        <taxon>Eukaryota incertae sedis</taxon>
    </lineage>
</organism>
<protein>
    <submittedName>
        <fullName evidence="1">Uncharacterized protein</fullName>
    </submittedName>
</protein>
<accession>A0A7S3DJX8</accession>
<dbReference type="AlphaFoldDB" id="A0A7S3DJX8"/>
<evidence type="ECO:0000313" key="1">
    <source>
        <dbReference type="EMBL" id="CAE0260321.1"/>
    </source>
</evidence>
<proteinExistence type="predicted"/>
<reference evidence="1" key="1">
    <citation type="submission" date="2021-01" db="EMBL/GenBank/DDBJ databases">
        <authorList>
            <person name="Corre E."/>
            <person name="Pelletier E."/>
            <person name="Niang G."/>
            <person name="Scheremetjew M."/>
            <person name="Finn R."/>
            <person name="Kale V."/>
            <person name="Holt S."/>
            <person name="Cochrane G."/>
            <person name="Meng A."/>
            <person name="Brown T."/>
            <person name="Cohen L."/>
        </authorList>
    </citation>
    <scope>NUCLEOTIDE SEQUENCE</scope>
    <source>
        <strain evidence="1">NIES-2562</strain>
    </source>
</reference>
<gene>
    <name evidence="1" type="ORF">PBIL07802_LOCUS22600</name>
</gene>
<dbReference type="EMBL" id="HBIB01034828">
    <property type="protein sequence ID" value="CAE0260321.1"/>
    <property type="molecule type" value="Transcribed_RNA"/>
</dbReference>
<sequence>MSGVKLSGICRRDVQSGCLEMFPRGLAWKFDFDDVNGIKTTGGIIFTFIMTTEQNIFLSFKLSAGPSMIRAWGGSALLFLLFAPKISRLRSTGCKQKCSFNDRVSGLPFYEFRIAIWAEKYVNIILLSCISYLFTLV</sequence>
<name>A0A7S3DJX8_9EUKA</name>